<gene>
    <name evidence="1" type="ORF">PoB_004015000</name>
</gene>
<reference evidence="1 2" key="1">
    <citation type="journal article" date="2021" name="Elife">
        <title>Chloroplast acquisition without the gene transfer in kleptoplastic sea slugs, Plakobranchus ocellatus.</title>
        <authorList>
            <person name="Maeda T."/>
            <person name="Takahashi S."/>
            <person name="Yoshida T."/>
            <person name="Shimamura S."/>
            <person name="Takaki Y."/>
            <person name="Nagai Y."/>
            <person name="Toyoda A."/>
            <person name="Suzuki Y."/>
            <person name="Arimoto A."/>
            <person name="Ishii H."/>
            <person name="Satoh N."/>
            <person name="Nishiyama T."/>
            <person name="Hasebe M."/>
            <person name="Maruyama T."/>
            <person name="Minagawa J."/>
            <person name="Obokata J."/>
            <person name="Shigenobu S."/>
        </authorList>
    </citation>
    <scope>NUCLEOTIDE SEQUENCE [LARGE SCALE GENOMIC DNA]</scope>
</reference>
<dbReference type="EMBL" id="BLXT01004491">
    <property type="protein sequence ID" value="GFO13645.1"/>
    <property type="molecule type" value="Genomic_DNA"/>
</dbReference>
<organism evidence="1 2">
    <name type="scientific">Plakobranchus ocellatus</name>
    <dbReference type="NCBI Taxonomy" id="259542"/>
    <lineage>
        <taxon>Eukaryota</taxon>
        <taxon>Metazoa</taxon>
        <taxon>Spiralia</taxon>
        <taxon>Lophotrochozoa</taxon>
        <taxon>Mollusca</taxon>
        <taxon>Gastropoda</taxon>
        <taxon>Heterobranchia</taxon>
        <taxon>Euthyneura</taxon>
        <taxon>Panpulmonata</taxon>
        <taxon>Sacoglossa</taxon>
        <taxon>Placobranchoidea</taxon>
        <taxon>Plakobranchidae</taxon>
        <taxon>Plakobranchus</taxon>
    </lineage>
</organism>
<accession>A0AAV4AZ50</accession>
<evidence type="ECO:0000313" key="2">
    <source>
        <dbReference type="Proteomes" id="UP000735302"/>
    </source>
</evidence>
<evidence type="ECO:0000313" key="1">
    <source>
        <dbReference type="EMBL" id="GFO13645.1"/>
    </source>
</evidence>
<sequence>MEELFPRTVPLGWLAPQSSGGSSDFGHCGVTSKTICGLPLIMDGFGLREEAECTSATLASQRLPHGCGHTKKMLENGVNRTNPSTLSLGHIIKRDLTACNMGPRNLEIALSERSNLRSLSRWTSSKMKVESRANWTRRSTSKAVFS</sequence>
<dbReference type="Proteomes" id="UP000735302">
    <property type="component" value="Unassembled WGS sequence"/>
</dbReference>
<protein>
    <submittedName>
        <fullName evidence="1">Uncharacterized protein</fullName>
    </submittedName>
</protein>
<comment type="caution">
    <text evidence="1">The sequence shown here is derived from an EMBL/GenBank/DDBJ whole genome shotgun (WGS) entry which is preliminary data.</text>
</comment>
<proteinExistence type="predicted"/>
<dbReference type="AlphaFoldDB" id="A0AAV4AZ50"/>
<name>A0AAV4AZ50_9GAST</name>
<keyword evidence="2" id="KW-1185">Reference proteome</keyword>